<dbReference type="EMBL" id="FOMR01000010">
    <property type="protein sequence ID" value="SFE22355.1"/>
    <property type="molecule type" value="Genomic_DNA"/>
</dbReference>
<keyword evidence="2" id="KW-1185">Reference proteome</keyword>
<name>A0A1I1YRX0_9BACI</name>
<organism evidence="1 2">
    <name type="scientific">Lentibacillus persicus</name>
    <dbReference type="NCBI Taxonomy" id="640948"/>
    <lineage>
        <taxon>Bacteria</taxon>
        <taxon>Bacillati</taxon>
        <taxon>Bacillota</taxon>
        <taxon>Bacilli</taxon>
        <taxon>Bacillales</taxon>
        <taxon>Bacillaceae</taxon>
        <taxon>Lentibacillus</taxon>
    </lineage>
</organism>
<evidence type="ECO:0000313" key="2">
    <source>
        <dbReference type="Proteomes" id="UP000199474"/>
    </source>
</evidence>
<dbReference type="Proteomes" id="UP000199474">
    <property type="component" value="Unassembled WGS sequence"/>
</dbReference>
<sequence>MNDCLIPDTIDVEFNLSKNEVTRTDESNYGYL</sequence>
<dbReference type="AlphaFoldDB" id="A0A1I1YRX0"/>
<accession>A0A1I1YRX0</accession>
<evidence type="ECO:0000313" key="1">
    <source>
        <dbReference type="EMBL" id="SFE22355.1"/>
    </source>
</evidence>
<proteinExistence type="predicted"/>
<gene>
    <name evidence="1" type="ORF">SAMN05216238_11082</name>
</gene>
<reference evidence="2" key="1">
    <citation type="submission" date="2016-10" db="EMBL/GenBank/DDBJ databases">
        <authorList>
            <person name="Varghese N."/>
            <person name="Submissions S."/>
        </authorList>
    </citation>
    <scope>NUCLEOTIDE SEQUENCE [LARGE SCALE GENOMIC DNA]</scope>
    <source>
        <strain evidence="2">DSM 22530</strain>
    </source>
</reference>
<protein>
    <submittedName>
        <fullName evidence="1">Uncharacterized protein</fullName>
    </submittedName>
</protein>